<dbReference type="FunFam" id="3.30.830.10:FF:000008">
    <property type="entry name" value="Mitochondrial-processing peptidase subunit beta"/>
    <property type="match status" value="1"/>
</dbReference>
<dbReference type="GO" id="GO:0046872">
    <property type="term" value="F:metal ion binding"/>
    <property type="evidence" value="ECO:0007669"/>
    <property type="project" value="InterPro"/>
</dbReference>
<protein>
    <submittedName>
        <fullName evidence="5">Insulinase family protein</fullName>
    </submittedName>
</protein>
<dbReference type="InterPro" id="IPR050361">
    <property type="entry name" value="MPP/UQCRC_Complex"/>
</dbReference>
<dbReference type="InterPro" id="IPR011249">
    <property type="entry name" value="Metalloenz_LuxS/M16"/>
</dbReference>
<accession>A0A9D9N7B5</accession>
<feature type="domain" description="Peptidase M16 C-terminal" evidence="4">
    <location>
        <begin position="165"/>
        <end position="337"/>
    </location>
</feature>
<dbReference type="PANTHER" id="PTHR11851">
    <property type="entry name" value="METALLOPROTEASE"/>
    <property type="match status" value="1"/>
</dbReference>
<dbReference type="Pfam" id="PF05193">
    <property type="entry name" value="Peptidase_M16_C"/>
    <property type="match status" value="1"/>
</dbReference>
<dbReference type="PANTHER" id="PTHR11851:SF49">
    <property type="entry name" value="MITOCHONDRIAL-PROCESSING PEPTIDASE SUBUNIT ALPHA"/>
    <property type="match status" value="1"/>
</dbReference>
<proteinExistence type="inferred from homology"/>
<evidence type="ECO:0000259" key="4">
    <source>
        <dbReference type="Pfam" id="PF05193"/>
    </source>
</evidence>
<dbReference type="GO" id="GO:0006508">
    <property type="term" value="P:proteolysis"/>
    <property type="evidence" value="ECO:0007669"/>
    <property type="project" value="InterPro"/>
</dbReference>
<reference evidence="5" key="1">
    <citation type="submission" date="2020-10" db="EMBL/GenBank/DDBJ databases">
        <authorList>
            <person name="Gilroy R."/>
        </authorList>
    </citation>
    <scope>NUCLEOTIDE SEQUENCE</scope>
    <source>
        <strain evidence="5">E3-2379</strain>
    </source>
</reference>
<name>A0A9D9N7B5_9FIRM</name>
<evidence type="ECO:0000313" key="6">
    <source>
        <dbReference type="Proteomes" id="UP000823618"/>
    </source>
</evidence>
<dbReference type="InterPro" id="IPR011765">
    <property type="entry name" value="Pept_M16_N"/>
</dbReference>
<dbReference type="InterPro" id="IPR001431">
    <property type="entry name" value="Pept_M16_Zn_BS"/>
</dbReference>
<dbReference type="GO" id="GO:0004222">
    <property type="term" value="F:metalloendopeptidase activity"/>
    <property type="evidence" value="ECO:0007669"/>
    <property type="project" value="InterPro"/>
</dbReference>
<dbReference type="Proteomes" id="UP000823618">
    <property type="component" value="Unassembled WGS sequence"/>
</dbReference>
<dbReference type="EMBL" id="JADIML010000081">
    <property type="protein sequence ID" value="MBO8462843.1"/>
    <property type="molecule type" value="Genomic_DNA"/>
</dbReference>
<dbReference type="PROSITE" id="PS00143">
    <property type="entry name" value="INSULINASE"/>
    <property type="match status" value="1"/>
</dbReference>
<organism evidence="5 6">
    <name type="scientific">Candidatus Scybalomonas excrementavium</name>
    <dbReference type="NCBI Taxonomy" id="2840943"/>
    <lineage>
        <taxon>Bacteria</taxon>
        <taxon>Bacillati</taxon>
        <taxon>Bacillota</taxon>
        <taxon>Clostridia</taxon>
        <taxon>Lachnospirales</taxon>
        <taxon>Lachnospiraceae</taxon>
        <taxon>Lachnospiraceae incertae sedis</taxon>
        <taxon>Candidatus Scybalomonas</taxon>
    </lineage>
</organism>
<evidence type="ECO:0000259" key="3">
    <source>
        <dbReference type="Pfam" id="PF00675"/>
    </source>
</evidence>
<sequence>MIEIHRLSNGIQVVLEPMEHVHSASIGIYVKVGSAYETRENNGIAHVVEHMLFKGTKTRTAKEQATAFAKIGGDVNAYTSKEETCYYAMVLDEHLYEVIELLGDMICNPRFEPNDLKKELEVILEEIDMYQDSPEDLAIEHLQEISLPTSPLGYLISGKKETVSNFQREHVVSFMEDFYTAERIVISIAGNFQKKEILELLEEQFGMIKSIGRKFVRQSGTFSPAFASLHKDTEQTHVTIGFMGSGYQSEEKYAQMVFDQCFGDSDDSRLFQKLREDLSLVYSVYSFCNTYEETGIFQIYGAMNQQKVGRCVHEIGLILQDLRKNGITKEELSCAKERIRSELLMGMDSTENRMGQNGKSLLLSGTLQTTLQVVDQVLRVTKEDVDQYIRKYINPNSSSLVLVGNQTQEQDDILKKIWKNQYQ</sequence>
<dbReference type="AlphaFoldDB" id="A0A9D9N7B5"/>
<evidence type="ECO:0000313" key="5">
    <source>
        <dbReference type="EMBL" id="MBO8462843.1"/>
    </source>
</evidence>
<reference evidence="5" key="2">
    <citation type="journal article" date="2021" name="PeerJ">
        <title>Extensive microbial diversity within the chicken gut microbiome revealed by metagenomics and culture.</title>
        <authorList>
            <person name="Gilroy R."/>
            <person name="Ravi A."/>
            <person name="Getino M."/>
            <person name="Pursley I."/>
            <person name="Horton D.L."/>
            <person name="Alikhan N.F."/>
            <person name="Baker D."/>
            <person name="Gharbi K."/>
            <person name="Hall N."/>
            <person name="Watson M."/>
            <person name="Adriaenssens E.M."/>
            <person name="Foster-Nyarko E."/>
            <person name="Jarju S."/>
            <person name="Secka A."/>
            <person name="Antonio M."/>
            <person name="Oren A."/>
            <person name="Chaudhuri R.R."/>
            <person name="La Ragione R."/>
            <person name="Hildebrand F."/>
            <person name="Pallen M.J."/>
        </authorList>
    </citation>
    <scope>NUCLEOTIDE SEQUENCE</scope>
    <source>
        <strain evidence="5">E3-2379</strain>
    </source>
</reference>
<dbReference type="Pfam" id="PF00675">
    <property type="entry name" value="Peptidase_M16"/>
    <property type="match status" value="1"/>
</dbReference>
<evidence type="ECO:0000256" key="1">
    <source>
        <dbReference type="ARBA" id="ARBA00007261"/>
    </source>
</evidence>
<comment type="caution">
    <text evidence="5">The sequence shown here is derived from an EMBL/GenBank/DDBJ whole genome shotgun (WGS) entry which is preliminary data.</text>
</comment>
<comment type="similarity">
    <text evidence="1 2">Belongs to the peptidase M16 family.</text>
</comment>
<dbReference type="Gene3D" id="3.30.830.10">
    <property type="entry name" value="Metalloenzyme, LuxS/M16 peptidase-like"/>
    <property type="match status" value="2"/>
</dbReference>
<evidence type="ECO:0000256" key="2">
    <source>
        <dbReference type="RuleBase" id="RU004447"/>
    </source>
</evidence>
<feature type="domain" description="Peptidase M16 N-terminal" evidence="3">
    <location>
        <begin position="13"/>
        <end position="154"/>
    </location>
</feature>
<dbReference type="InterPro" id="IPR007863">
    <property type="entry name" value="Peptidase_M16_C"/>
</dbReference>
<gene>
    <name evidence="5" type="ORF">IAC13_02800</name>
</gene>
<dbReference type="SUPFAM" id="SSF63411">
    <property type="entry name" value="LuxS/MPP-like metallohydrolase"/>
    <property type="match status" value="2"/>
</dbReference>